<keyword evidence="4" id="KW-0540">Nuclease</keyword>
<reference evidence="5" key="1">
    <citation type="journal article" date="2006" name="Proc. Natl. Acad. Sci. U.S.A.">
        <title>Genome analysis of the smallest free-living eukaryote Ostreococcus tauri unveils many unique features.</title>
        <authorList>
            <person name="Derelle E."/>
            <person name="Ferraz C."/>
            <person name="Rombauts S."/>
            <person name="Rouze P."/>
            <person name="Worden A.Z."/>
            <person name="Robbens S."/>
            <person name="Partensky F."/>
            <person name="Degroeve S."/>
            <person name="Echeynie S."/>
            <person name="Cooke R."/>
            <person name="Saeys Y."/>
            <person name="Wuyts J."/>
            <person name="Jabbari K."/>
            <person name="Bowler C."/>
            <person name="Panaud O."/>
            <person name="Piegu B."/>
            <person name="Ball S.G."/>
            <person name="Ral J.-P."/>
            <person name="Bouget F.-Y."/>
            <person name="Piganeau G."/>
            <person name="De Baets B."/>
            <person name="Picard A."/>
            <person name="Delseny M."/>
            <person name="Demaille J."/>
            <person name="Van de Peer Y."/>
            <person name="Moreau H."/>
        </authorList>
    </citation>
    <scope>NUCLEOTIDE SEQUENCE [LARGE SCALE GENOMIC DNA]</scope>
    <source>
        <strain evidence="5">OTTH 0595 / CCAP 157/2 / RCC745</strain>
    </source>
</reference>
<sequence length="760" mass="86636">MGVTGYTRWLQEEFGGAFVKHSSRVPRRYDHVYIDVNNLLHVAAHHSNSESSFFKKLFTLLDNRLNKTNPRHGVTLALDGPAPMAKTITQRKRRIRLSAGAATPLSEEASKMLKIGITPGSVLALKIDRALEYYVARRMLRRDRNGAPVDKVLYEISSMRVAGEGEIKLVKSIQQRMANPRFQGHSHCIVTEDSDALLLAMILFGQGKGRGRKRYASNERFEVYVMGGNEWVFIARKFDRLLLNALPRGASLDSARRDFVGLSAMMGNDYIPSSKLGAKTAWKTYLEMRETYLFRDDPLFPMPESVDELNRQFSKNTRAHPEQAKGLASAVNWVFLRHLARRVIATQRHDSNRRDNDGKGAQERHRKRAYEYMWGVEWMLNMYFNGECEDFSFHFTGQGPTSTYDFLSVPDEYDVSCDPLVNLKRAEASFYNSRPVTPLAYSLAVIPRGGRKQISNNIRRLVDPKSPIREMFAMDYCSECIRYRMHVAPMENALSNTLASKDPGFSEVVPSNAQFSRFSRFTDDEGYIIDPETGEYMSMDEVRKRVKELSRAHLQHLHSAPQHANEDPICLPTVEAAVARLSADNVLTEEEEELRTLATSVLFWRHTMFDPKDVDARDFADEEELSTWYKKIVPNGYPSLQKEQTTEIRKFDGDIDDVVRRWGVDNEHFKEMDDANASIAASRNSQSSNGRNDTNARARHQRDDQSTSATTDAVSSDVVRPSSRRPNGTNGARTDTKRGTERRLRAVRVQTHRSTFARAF</sequence>
<feature type="compositionally biased region" description="Basic and acidic residues" evidence="2">
    <location>
        <begin position="734"/>
        <end position="744"/>
    </location>
</feature>
<keyword evidence="5" id="KW-1185">Reference proteome</keyword>
<dbReference type="InterPro" id="IPR004859">
    <property type="entry name" value="Xrn1_N"/>
</dbReference>
<dbReference type="GO" id="GO:0004534">
    <property type="term" value="F:5'-3' RNA exonuclease activity"/>
    <property type="evidence" value="ECO:0007669"/>
    <property type="project" value="TreeGrafter"/>
</dbReference>
<dbReference type="PANTHER" id="PTHR12341:SF7">
    <property type="entry name" value="5'-3' EXORIBONUCLEASE 1"/>
    <property type="match status" value="1"/>
</dbReference>
<dbReference type="Proteomes" id="UP000009170">
    <property type="component" value="Unassembled WGS sequence"/>
</dbReference>
<dbReference type="Gene3D" id="3.40.50.12390">
    <property type="match status" value="1"/>
</dbReference>
<dbReference type="PANTHER" id="PTHR12341">
    <property type="entry name" value="5'-&gt;3' EXORIBONUCLEASE"/>
    <property type="match status" value="1"/>
</dbReference>
<accession>A0A096P9L5</accession>
<comment type="similarity">
    <text evidence="1">Belongs to the 5'-3' exonuclease family.</text>
</comment>
<dbReference type="GO" id="GO:0000956">
    <property type="term" value="P:nuclear-transcribed mRNA catabolic process"/>
    <property type="evidence" value="ECO:0007669"/>
    <property type="project" value="TreeGrafter"/>
</dbReference>
<dbReference type="OrthoDB" id="496718at2759"/>
<dbReference type="GO" id="GO:0003723">
    <property type="term" value="F:RNA binding"/>
    <property type="evidence" value="ECO:0007669"/>
    <property type="project" value="TreeGrafter"/>
</dbReference>
<evidence type="ECO:0000313" key="5">
    <source>
        <dbReference type="Proteomes" id="UP000009170"/>
    </source>
</evidence>
<proteinExistence type="inferred from homology"/>
<evidence type="ECO:0000256" key="2">
    <source>
        <dbReference type="SAM" id="MobiDB-lite"/>
    </source>
</evidence>
<evidence type="ECO:0000313" key="4">
    <source>
        <dbReference type="EMBL" id="CEG00643.1"/>
    </source>
</evidence>
<dbReference type="InterPro" id="IPR027073">
    <property type="entry name" value="5_3_exoribonuclease"/>
</dbReference>
<feature type="compositionally biased region" description="Polar residues" evidence="2">
    <location>
        <begin position="679"/>
        <end position="695"/>
    </location>
</feature>
<evidence type="ECO:0000259" key="3">
    <source>
        <dbReference type="Pfam" id="PF03159"/>
    </source>
</evidence>
<dbReference type="Pfam" id="PF03159">
    <property type="entry name" value="XRN_N"/>
    <property type="match status" value="1"/>
</dbReference>
<feature type="region of interest" description="Disordered" evidence="2">
    <location>
        <begin position="678"/>
        <end position="746"/>
    </location>
</feature>
<gene>
    <name evidence="4" type="ORF">OT_ostta17g02190</name>
</gene>
<dbReference type="KEGG" id="ota:OT_ostta17g02190"/>
<dbReference type="GeneID" id="9831233"/>
<dbReference type="STRING" id="70448.A0A096P9L5"/>
<name>A0A096P9L5_OSTTA</name>
<feature type="domain" description="Xrn1 N-terminal" evidence="3">
    <location>
        <begin position="1"/>
        <end position="202"/>
    </location>
</feature>
<dbReference type="EMBL" id="CAID01000017">
    <property type="protein sequence ID" value="CEG00643.1"/>
    <property type="molecule type" value="Genomic_DNA"/>
</dbReference>
<organism evidence="4 5">
    <name type="scientific">Ostreococcus tauri</name>
    <name type="common">Marine green alga</name>
    <dbReference type="NCBI Taxonomy" id="70448"/>
    <lineage>
        <taxon>Eukaryota</taxon>
        <taxon>Viridiplantae</taxon>
        <taxon>Chlorophyta</taxon>
        <taxon>Mamiellophyceae</taxon>
        <taxon>Mamiellales</taxon>
        <taxon>Bathycoccaceae</taxon>
        <taxon>Ostreococcus</taxon>
    </lineage>
</organism>
<evidence type="ECO:0000256" key="1">
    <source>
        <dbReference type="ARBA" id="ARBA00038299"/>
    </source>
</evidence>
<keyword evidence="4" id="KW-0378">Hydrolase</keyword>
<dbReference type="AlphaFoldDB" id="A0A096P9L5"/>
<protein>
    <submittedName>
        <fullName evidence="4">5-3 exonuclease</fullName>
    </submittedName>
</protein>
<dbReference type="InParanoid" id="A0A096P9L5"/>
<dbReference type="RefSeq" id="XP_003084007.2">
    <property type="nucleotide sequence ID" value="XM_003083959.2"/>
</dbReference>
<comment type="caution">
    <text evidence="4">The sequence shown here is derived from an EMBL/GenBank/DDBJ whole genome shotgun (WGS) entry which is preliminary data.</text>
</comment>
<reference evidence="4 5" key="2">
    <citation type="journal article" date="2014" name="BMC Genomics">
        <title>An improved genome of the model marine alga Ostreococcus tauri unfolds by assessing Illumina de novo assemblies.</title>
        <authorList>
            <person name="Blanc-Mathieu R."/>
            <person name="Verhelst B."/>
            <person name="Derelle E."/>
            <person name="Rombauts S."/>
            <person name="Bouget F.Y."/>
            <person name="Carre I."/>
            <person name="Chateau A."/>
            <person name="Eyre-Walker A."/>
            <person name="Grimsley N."/>
            <person name="Moreau H."/>
            <person name="Piegu B."/>
            <person name="Rivals E."/>
            <person name="Schackwitz W."/>
            <person name="Van de Peer Y."/>
            <person name="Piganeau G."/>
        </authorList>
    </citation>
    <scope>NUCLEOTIDE SEQUENCE [LARGE SCALE GENOMIC DNA]</scope>
    <source>
        <strain evidence="5">OTTH 0595 / CCAP 157/2 / RCC745</strain>
    </source>
</reference>
<dbReference type="GO" id="GO:0005634">
    <property type="term" value="C:nucleus"/>
    <property type="evidence" value="ECO:0007669"/>
    <property type="project" value="TreeGrafter"/>
</dbReference>
<keyword evidence="4" id="KW-0269">Exonuclease</keyword>
<feature type="compositionally biased region" description="Low complexity" evidence="2">
    <location>
        <begin position="706"/>
        <end position="726"/>
    </location>
</feature>